<organism evidence="1">
    <name type="scientific">Candidatus Heimdallarchaeum aukensis</name>
    <dbReference type="NCBI Taxonomy" id="2876573"/>
    <lineage>
        <taxon>Archaea</taxon>
        <taxon>Promethearchaeati</taxon>
        <taxon>Candidatus Heimdallarchaeota</taxon>
        <taxon>Candidatus Heimdallarchaeia (ex Rinke et al. 2021) (nom. nud.)</taxon>
        <taxon>Candidatus Heimdallarchaeales</taxon>
        <taxon>Candidatus Heimdallarchaeaceae</taxon>
        <taxon>Candidatus Heimdallarchaeum</taxon>
    </lineage>
</organism>
<sequence>MNSLEDKISDLINDNDFPTSLTQLFEKTERKMEFYEYLFQIIEEEPSLDVVEKALRFLSVIKPIPYTYEVLINKLSHNSSKIRMAAAETLSVFRPDISKILINKLKSDSITVELVEIIWLLGKIGKKKDIEFLNTLKNQIECSNQKGKVLEAVNNAIKEITLRYVDLWFEKKERKE</sequence>
<accession>A0A9Y1FLY0</accession>
<dbReference type="AlphaFoldDB" id="A0A9Y1FLY0"/>
<dbReference type="InterPro" id="IPR011989">
    <property type="entry name" value="ARM-like"/>
</dbReference>
<name>A0A9Y1FLY0_9ARCH</name>
<protein>
    <submittedName>
        <fullName evidence="1">HEAT repeat domain-containing protein</fullName>
    </submittedName>
</protein>
<proteinExistence type="predicted"/>
<dbReference type="Proteomes" id="UP001201020">
    <property type="component" value="Chromosome"/>
</dbReference>
<dbReference type="EMBL" id="CP084166">
    <property type="protein sequence ID" value="UJG41845.1"/>
    <property type="molecule type" value="Genomic_DNA"/>
</dbReference>
<dbReference type="Gene3D" id="1.25.10.10">
    <property type="entry name" value="Leucine-rich Repeat Variant"/>
    <property type="match status" value="1"/>
</dbReference>
<gene>
    <name evidence="1" type="ORF">K9W45_05120</name>
</gene>
<reference evidence="1" key="1">
    <citation type="journal article" date="2022" name="Nat. Microbiol.">
        <title>Unique mobile elements and scalable gene flow at the prokaryote-eukaryote boundary revealed by circularized Asgard archaea genomes.</title>
        <authorList>
            <person name="Wu F."/>
            <person name="Speth D.R."/>
            <person name="Philosof A."/>
            <person name="Cremiere A."/>
            <person name="Narayanan A."/>
            <person name="Barco R.A."/>
            <person name="Connon S.A."/>
            <person name="Amend J.P."/>
            <person name="Antoshechkin I.A."/>
            <person name="Orphan V.J."/>
        </authorList>
    </citation>
    <scope>NUCLEOTIDE SEQUENCE</scope>
    <source>
        <strain evidence="1">PM71</strain>
    </source>
</reference>
<evidence type="ECO:0000313" key="1">
    <source>
        <dbReference type="EMBL" id="UJG41845.1"/>
    </source>
</evidence>
<dbReference type="InterPro" id="IPR016024">
    <property type="entry name" value="ARM-type_fold"/>
</dbReference>
<dbReference type="SUPFAM" id="SSF48371">
    <property type="entry name" value="ARM repeat"/>
    <property type="match status" value="1"/>
</dbReference>